<reference evidence="9" key="2">
    <citation type="journal article" date="2022" name="BMC Genomics">
        <title>Comparative genome analysis of mycobacteria focusing on tRNA and non-coding RNA.</title>
        <authorList>
            <person name="Behra P.R.K."/>
            <person name="Pettersson B.M.F."/>
            <person name="Ramesh M."/>
            <person name="Das S."/>
            <person name="Dasgupta S."/>
            <person name="Kirsebom L.A."/>
        </authorList>
    </citation>
    <scope>NUCLEOTIDE SEQUENCE</scope>
    <source>
        <strain evidence="9">DSM 44838</strain>
    </source>
</reference>
<evidence type="ECO:0000256" key="7">
    <source>
        <dbReference type="NCBIfam" id="TIGR01068"/>
    </source>
</evidence>
<dbReference type="FunFam" id="3.40.30.10:FF:000001">
    <property type="entry name" value="Thioredoxin"/>
    <property type="match status" value="1"/>
</dbReference>
<keyword evidence="5" id="KW-1015">Disulfide bond</keyword>
<dbReference type="Proteomes" id="UP001141629">
    <property type="component" value="Unassembled WGS sequence"/>
</dbReference>
<dbReference type="PANTHER" id="PTHR45663">
    <property type="entry name" value="GEO12009P1"/>
    <property type="match status" value="1"/>
</dbReference>
<evidence type="ECO:0000256" key="1">
    <source>
        <dbReference type="ARBA" id="ARBA00003318"/>
    </source>
</evidence>
<keyword evidence="6" id="KW-0676">Redox-active center</keyword>
<dbReference type="PRINTS" id="PR00421">
    <property type="entry name" value="THIOREDOXIN"/>
</dbReference>
<dbReference type="Gene3D" id="3.40.30.10">
    <property type="entry name" value="Glutaredoxin"/>
    <property type="match status" value="1"/>
</dbReference>
<keyword evidence="3" id="KW-0813">Transport</keyword>
<dbReference type="SUPFAM" id="SSF52833">
    <property type="entry name" value="Thioredoxin-like"/>
    <property type="match status" value="1"/>
</dbReference>
<evidence type="ECO:0000259" key="8">
    <source>
        <dbReference type="PROSITE" id="PS51352"/>
    </source>
</evidence>
<sequence length="151" mass="16514">MTFHITTCPHCEKRNRVRGAATGRPRCANCGRWLPWIADADDGDFDEVVRTASLPVLVDVWATWCGPCRVVSPVLEQLATERSGELKLVKVDVDRAPAVGQRFAVQAVPTLLVVDRDGEVLGRRSGAAPVAALRDWLDHTLSGDRTTEARA</sequence>
<evidence type="ECO:0000313" key="10">
    <source>
        <dbReference type="Proteomes" id="UP001141629"/>
    </source>
</evidence>
<dbReference type="RefSeq" id="WP_263997969.1">
    <property type="nucleotide sequence ID" value="NZ_JACKVK010000011.1"/>
</dbReference>
<comment type="caution">
    <text evidence="9">The sequence shown here is derived from an EMBL/GenBank/DDBJ whole genome shotgun (WGS) entry which is preliminary data.</text>
</comment>
<dbReference type="GO" id="GO:0005737">
    <property type="term" value="C:cytoplasm"/>
    <property type="evidence" value="ECO:0007669"/>
    <property type="project" value="TreeGrafter"/>
</dbReference>
<dbReference type="EMBL" id="JACKVK010000011">
    <property type="protein sequence ID" value="MCV7423087.1"/>
    <property type="molecule type" value="Genomic_DNA"/>
</dbReference>
<comment type="similarity">
    <text evidence="2">Belongs to the thioredoxin family.</text>
</comment>
<dbReference type="NCBIfam" id="TIGR01068">
    <property type="entry name" value="thioredoxin"/>
    <property type="match status" value="1"/>
</dbReference>
<name>A0A9X2YPA4_9MYCO</name>
<evidence type="ECO:0000256" key="5">
    <source>
        <dbReference type="ARBA" id="ARBA00023157"/>
    </source>
</evidence>
<comment type="function">
    <text evidence="1">Participates in various redox reactions through the reversible oxidation of its active center dithiol to a disulfide and catalyzes dithiol-disulfide exchange reactions.</text>
</comment>
<organism evidence="9 10">
    <name type="scientific">Mycobacterium yunnanensis</name>
    <dbReference type="NCBI Taxonomy" id="368477"/>
    <lineage>
        <taxon>Bacteria</taxon>
        <taxon>Bacillati</taxon>
        <taxon>Actinomycetota</taxon>
        <taxon>Actinomycetes</taxon>
        <taxon>Mycobacteriales</taxon>
        <taxon>Mycobacteriaceae</taxon>
        <taxon>Mycobacterium</taxon>
    </lineage>
</organism>
<dbReference type="Pfam" id="PF00085">
    <property type="entry name" value="Thioredoxin"/>
    <property type="match status" value="1"/>
</dbReference>
<dbReference type="InterPro" id="IPR013766">
    <property type="entry name" value="Thioredoxin_domain"/>
</dbReference>
<dbReference type="PANTHER" id="PTHR45663:SF11">
    <property type="entry name" value="GEO12009P1"/>
    <property type="match status" value="1"/>
</dbReference>
<evidence type="ECO:0000313" key="9">
    <source>
        <dbReference type="EMBL" id="MCV7423087.1"/>
    </source>
</evidence>
<protein>
    <recommendedName>
        <fullName evidence="7">Thioredoxin</fullName>
    </recommendedName>
</protein>
<proteinExistence type="inferred from homology"/>
<keyword evidence="10" id="KW-1185">Reference proteome</keyword>
<dbReference type="PROSITE" id="PS00194">
    <property type="entry name" value="THIOREDOXIN_1"/>
    <property type="match status" value="1"/>
</dbReference>
<reference evidence="9" key="1">
    <citation type="submission" date="2020-07" db="EMBL/GenBank/DDBJ databases">
        <authorList>
            <person name="Pettersson B.M.F."/>
            <person name="Behra P.R.K."/>
            <person name="Ramesh M."/>
            <person name="Das S."/>
            <person name="Dasgupta S."/>
            <person name="Kirsebom L.A."/>
        </authorList>
    </citation>
    <scope>NUCLEOTIDE SEQUENCE</scope>
    <source>
        <strain evidence="9">DSM 44838</strain>
    </source>
</reference>
<dbReference type="CDD" id="cd02947">
    <property type="entry name" value="TRX_family"/>
    <property type="match status" value="1"/>
</dbReference>
<feature type="domain" description="Thioredoxin" evidence="8">
    <location>
        <begin position="28"/>
        <end position="142"/>
    </location>
</feature>
<dbReference type="PROSITE" id="PS51352">
    <property type="entry name" value="THIOREDOXIN_2"/>
    <property type="match status" value="1"/>
</dbReference>
<dbReference type="InterPro" id="IPR017937">
    <property type="entry name" value="Thioredoxin_CS"/>
</dbReference>
<accession>A0A9X2YPA4</accession>
<evidence type="ECO:0000256" key="3">
    <source>
        <dbReference type="ARBA" id="ARBA00022448"/>
    </source>
</evidence>
<evidence type="ECO:0000256" key="4">
    <source>
        <dbReference type="ARBA" id="ARBA00022982"/>
    </source>
</evidence>
<evidence type="ECO:0000256" key="2">
    <source>
        <dbReference type="ARBA" id="ARBA00008987"/>
    </source>
</evidence>
<dbReference type="InterPro" id="IPR036249">
    <property type="entry name" value="Thioredoxin-like_sf"/>
</dbReference>
<evidence type="ECO:0000256" key="6">
    <source>
        <dbReference type="ARBA" id="ARBA00023284"/>
    </source>
</evidence>
<dbReference type="AlphaFoldDB" id="A0A9X2YPA4"/>
<keyword evidence="4" id="KW-0249">Electron transport</keyword>
<dbReference type="InterPro" id="IPR005746">
    <property type="entry name" value="Thioredoxin"/>
</dbReference>
<gene>
    <name evidence="9" type="primary">trxA</name>
    <name evidence="9" type="ORF">H7K45_21265</name>
</gene>
<dbReference type="GO" id="GO:0015035">
    <property type="term" value="F:protein-disulfide reductase activity"/>
    <property type="evidence" value="ECO:0007669"/>
    <property type="project" value="UniProtKB-UniRule"/>
</dbReference>